<protein>
    <submittedName>
        <fullName evidence="15">Dipeptide/oligopeptide/nickel ABC transporter permease/ATP-binding protein</fullName>
    </submittedName>
</protein>
<evidence type="ECO:0000259" key="13">
    <source>
        <dbReference type="PROSITE" id="PS50893"/>
    </source>
</evidence>
<feature type="transmembrane region" description="Helical" evidence="11">
    <location>
        <begin position="220"/>
        <end position="243"/>
    </location>
</feature>
<feature type="transmembrane region" description="Helical" evidence="11">
    <location>
        <begin position="263"/>
        <end position="286"/>
    </location>
</feature>
<comment type="similarity">
    <text evidence="11">Belongs to the binding-protein-dependent transport system permease family.</text>
</comment>
<evidence type="ECO:0000256" key="10">
    <source>
        <dbReference type="ARBA" id="ARBA00023136"/>
    </source>
</evidence>
<sequence length="643" mass="67372">MTTLASTRPGPAGPDPDTGQAGTVVRSSAFLRLLRNPLGIAAIAVLGAMVVLAVFAPVIAPFDQNYANIAKTLAAPDVVNLLGTDSAGRDIFSRIAFGAQLTLASALLCAAVAIAIGLPTGLIAGYYGGFFDSASNWVVSILMSLPGLIVLLTIRAAFGPSVWTAMIAFGILISPSYFRLTRSAVQSVRNELYVDAARVAGLSDASIIGRHVFSVVRAPIIIQTAAVCGIAIAIQSGLEFLGLGDPSQATWGVMLNDGFKNVYLAPTVLLWPALAMGLTIGALVLLGNAVRDALEDTDRVRGRRSGATTAATTAALGSATSAAMGSTSGADTAPHHAKARPVAKAAVPPVEDGTEHHLVKVTHLGIGYPQADGSIKKVVDDVSFHVDRGEVVGIVGESGSGKSQTAFSILGLLPDNARVVAGTVQFDGKYTVAPADDRVDEGRLRPLRGKRIAYIPQEPMSNLDPAFTIGYQLVTPMVRVLGITKAEAKARALKLLADVGIPHPERTFAAYPHEVSGGMAQRVLIAGAMSCEPDLIIADEPTTALDVTVQAEVLDLLRDLQSRLGMGMILVTHNFGVVADLCDRVVVMQNGRLVEEGPVRDILRSPREGYTQMLLASMLEGKEPMTTLGAQSSQKRAEKEAVR</sequence>
<keyword evidence="5" id="KW-1003">Cell membrane</keyword>
<dbReference type="PROSITE" id="PS50893">
    <property type="entry name" value="ABC_TRANSPORTER_2"/>
    <property type="match status" value="1"/>
</dbReference>
<evidence type="ECO:0000256" key="1">
    <source>
        <dbReference type="ARBA" id="ARBA00004141"/>
    </source>
</evidence>
<organism evidence="15 16">
    <name type="scientific">Sinomonas halotolerans</name>
    <dbReference type="NCBI Taxonomy" id="1644133"/>
    <lineage>
        <taxon>Bacteria</taxon>
        <taxon>Bacillati</taxon>
        <taxon>Actinomycetota</taxon>
        <taxon>Actinomycetes</taxon>
        <taxon>Micrococcales</taxon>
        <taxon>Micrococcaceae</taxon>
        <taxon>Sinomonas</taxon>
    </lineage>
</organism>
<evidence type="ECO:0000256" key="6">
    <source>
        <dbReference type="ARBA" id="ARBA00022692"/>
    </source>
</evidence>
<evidence type="ECO:0000256" key="3">
    <source>
        <dbReference type="ARBA" id="ARBA00005417"/>
    </source>
</evidence>
<dbReference type="InterPro" id="IPR000515">
    <property type="entry name" value="MetI-like"/>
</dbReference>
<evidence type="ECO:0000256" key="2">
    <source>
        <dbReference type="ARBA" id="ARBA00004202"/>
    </source>
</evidence>
<gene>
    <name evidence="15" type="ORF">ABCQ75_05020</name>
</gene>
<dbReference type="InterPro" id="IPR003593">
    <property type="entry name" value="AAA+_ATPase"/>
</dbReference>
<dbReference type="RefSeq" id="WP_345883517.1">
    <property type="nucleotide sequence ID" value="NZ_JBDFRB010000003.1"/>
</dbReference>
<evidence type="ECO:0000313" key="16">
    <source>
        <dbReference type="Proteomes" id="UP001422074"/>
    </source>
</evidence>
<feature type="transmembrane region" description="Helical" evidence="11">
    <location>
        <begin position="160"/>
        <end position="180"/>
    </location>
</feature>
<dbReference type="InterPro" id="IPR003439">
    <property type="entry name" value="ABC_transporter-like_ATP-bd"/>
</dbReference>
<dbReference type="Gene3D" id="3.40.50.300">
    <property type="entry name" value="P-loop containing nucleotide triphosphate hydrolases"/>
    <property type="match status" value="1"/>
</dbReference>
<evidence type="ECO:0000256" key="12">
    <source>
        <dbReference type="SAM" id="MobiDB-lite"/>
    </source>
</evidence>
<feature type="transmembrane region" description="Helical" evidence="11">
    <location>
        <begin position="134"/>
        <end position="154"/>
    </location>
</feature>
<accession>A0ABU9WYG3</accession>
<keyword evidence="7" id="KW-0547">Nucleotide-binding</keyword>
<evidence type="ECO:0000256" key="8">
    <source>
        <dbReference type="ARBA" id="ARBA00022840"/>
    </source>
</evidence>
<dbReference type="InterPro" id="IPR050388">
    <property type="entry name" value="ABC_Ni/Peptide_Import"/>
</dbReference>
<dbReference type="InterPro" id="IPR025966">
    <property type="entry name" value="OppC_N"/>
</dbReference>
<evidence type="ECO:0000256" key="4">
    <source>
        <dbReference type="ARBA" id="ARBA00022448"/>
    </source>
</evidence>
<dbReference type="PANTHER" id="PTHR43297:SF2">
    <property type="entry name" value="DIPEPTIDE TRANSPORT ATP-BINDING PROTEIN DPPD"/>
    <property type="match status" value="1"/>
</dbReference>
<keyword evidence="9 11" id="KW-1133">Transmembrane helix</keyword>
<dbReference type="InterPro" id="IPR017871">
    <property type="entry name" value="ABC_transporter-like_CS"/>
</dbReference>
<evidence type="ECO:0000256" key="5">
    <source>
        <dbReference type="ARBA" id="ARBA00022475"/>
    </source>
</evidence>
<comment type="similarity">
    <text evidence="3">Belongs to the ABC transporter superfamily.</text>
</comment>
<keyword evidence="10 11" id="KW-0472">Membrane</keyword>
<feature type="domain" description="ABC transporter" evidence="13">
    <location>
        <begin position="359"/>
        <end position="615"/>
    </location>
</feature>
<evidence type="ECO:0000256" key="9">
    <source>
        <dbReference type="ARBA" id="ARBA00022989"/>
    </source>
</evidence>
<dbReference type="Pfam" id="PF00528">
    <property type="entry name" value="BPD_transp_1"/>
    <property type="match status" value="1"/>
</dbReference>
<dbReference type="EMBL" id="JBDFRB010000003">
    <property type="protein sequence ID" value="MEN2743897.1"/>
    <property type="molecule type" value="Genomic_DNA"/>
</dbReference>
<keyword evidence="16" id="KW-1185">Reference proteome</keyword>
<keyword evidence="4 11" id="KW-0813">Transport</keyword>
<feature type="transmembrane region" description="Helical" evidence="11">
    <location>
        <begin position="103"/>
        <end position="127"/>
    </location>
</feature>
<dbReference type="InterPro" id="IPR035906">
    <property type="entry name" value="MetI-like_sf"/>
</dbReference>
<dbReference type="CDD" id="cd06261">
    <property type="entry name" value="TM_PBP2"/>
    <property type="match status" value="1"/>
</dbReference>
<comment type="subcellular location">
    <subcellularLocation>
        <location evidence="11">Cell membrane</location>
        <topology evidence="11">Multi-pass membrane protein</topology>
    </subcellularLocation>
    <subcellularLocation>
        <location evidence="2">Cell membrane</location>
        <topology evidence="2">Peripheral membrane protein</topology>
    </subcellularLocation>
    <subcellularLocation>
        <location evidence="1">Membrane</location>
        <topology evidence="1">Multi-pass membrane protein</topology>
    </subcellularLocation>
</comment>
<dbReference type="Pfam" id="PF12911">
    <property type="entry name" value="OppC_N"/>
    <property type="match status" value="1"/>
</dbReference>
<keyword evidence="6 11" id="KW-0812">Transmembrane</keyword>
<proteinExistence type="inferred from homology"/>
<dbReference type="Pfam" id="PF00005">
    <property type="entry name" value="ABC_tran"/>
    <property type="match status" value="1"/>
</dbReference>
<dbReference type="Gene3D" id="1.10.3720.10">
    <property type="entry name" value="MetI-like"/>
    <property type="match status" value="1"/>
</dbReference>
<reference evidence="15 16" key="1">
    <citation type="submission" date="2024-05" db="EMBL/GenBank/DDBJ databases">
        <title>Sinomonas sp. nov., isolated from a waste landfill.</title>
        <authorList>
            <person name="Zhao Y."/>
        </authorList>
    </citation>
    <scope>NUCLEOTIDE SEQUENCE [LARGE SCALE GENOMIC DNA]</scope>
    <source>
        <strain evidence="15 16">CCTCC AB2014300</strain>
    </source>
</reference>
<feature type="domain" description="ABC transmembrane type-1" evidence="14">
    <location>
        <begin position="99"/>
        <end position="291"/>
    </location>
</feature>
<dbReference type="PANTHER" id="PTHR43297">
    <property type="entry name" value="OLIGOPEPTIDE TRANSPORT ATP-BINDING PROTEIN APPD"/>
    <property type="match status" value="1"/>
</dbReference>
<feature type="region of interest" description="Disordered" evidence="12">
    <location>
        <begin position="1"/>
        <end position="21"/>
    </location>
</feature>
<evidence type="ECO:0000259" key="14">
    <source>
        <dbReference type="PROSITE" id="PS50928"/>
    </source>
</evidence>
<dbReference type="InterPro" id="IPR027417">
    <property type="entry name" value="P-loop_NTPase"/>
</dbReference>
<dbReference type="PROSITE" id="PS00211">
    <property type="entry name" value="ABC_TRANSPORTER_1"/>
    <property type="match status" value="1"/>
</dbReference>
<feature type="transmembrane region" description="Helical" evidence="11">
    <location>
        <begin position="38"/>
        <end position="60"/>
    </location>
</feature>
<evidence type="ECO:0000313" key="15">
    <source>
        <dbReference type="EMBL" id="MEN2743897.1"/>
    </source>
</evidence>
<dbReference type="PROSITE" id="PS50928">
    <property type="entry name" value="ABC_TM1"/>
    <property type="match status" value="1"/>
</dbReference>
<dbReference type="Proteomes" id="UP001422074">
    <property type="component" value="Unassembled WGS sequence"/>
</dbReference>
<name>A0ABU9WYG3_9MICC</name>
<evidence type="ECO:0000256" key="11">
    <source>
        <dbReference type="RuleBase" id="RU363032"/>
    </source>
</evidence>
<dbReference type="CDD" id="cd03257">
    <property type="entry name" value="ABC_NikE_OppD_transporters"/>
    <property type="match status" value="1"/>
</dbReference>
<dbReference type="SUPFAM" id="SSF52540">
    <property type="entry name" value="P-loop containing nucleoside triphosphate hydrolases"/>
    <property type="match status" value="1"/>
</dbReference>
<dbReference type="SUPFAM" id="SSF161098">
    <property type="entry name" value="MetI-like"/>
    <property type="match status" value="1"/>
</dbReference>
<dbReference type="SMART" id="SM00382">
    <property type="entry name" value="AAA"/>
    <property type="match status" value="1"/>
</dbReference>
<keyword evidence="8" id="KW-0067">ATP-binding</keyword>
<evidence type="ECO:0000256" key="7">
    <source>
        <dbReference type="ARBA" id="ARBA00022741"/>
    </source>
</evidence>
<comment type="caution">
    <text evidence="15">The sequence shown here is derived from an EMBL/GenBank/DDBJ whole genome shotgun (WGS) entry which is preliminary data.</text>
</comment>